<organism evidence="2 3">
    <name type="scientific">Aspergillus ellipticus CBS 707.79</name>
    <dbReference type="NCBI Taxonomy" id="1448320"/>
    <lineage>
        <taxon>Eukaryota</taxon>
        <taxon>Fungi</taxon>
        <taxon>Dikarya</taxon>
        <taxon>Ascomycota</taxon>
        <taxon>Pezizomycotina</taxon>
        <taxon>Eurotiomycetes</taxon>
        <taxon>Eurotiomycetidae</taxon>
        <taxon>Eurotiales</taxon>
        <taxon>Aspergillaceae</taxon>
        <taxon>Aspergillus</taxon>
        <taxon>Aspergillus subgen. Circumdati</taxon>
    </lineage>
</organism>
<dbReference type="Proteomes" id="UP000247810">
    <property type="component" value="Unassembled WGS sequence"/>
</dbReference>
<dbReference type="AlphaFoldDB" id="A0A319EG94"/>
<keyword evidence="1" id="KW-0732">Signal</keyword>
<gene>
    <name evidence="2" type="ORF">BO71DRAFT_437177</name>
</gene>
<proteinExistence type="predicted"/>
<dbReference type="VEuPathDB" id="FungiDB:BO71DRAFT_437177"/>
<evidence type="ECO:0000256" key="1">
    <source>
        <dbReference type="SAM" id="SignalP"/>
    </source>
</evidence>
<dbReference type="EMBL" id="KZ825799">
    <property type="protein sequence ID" value="PYH99818.1"/>
    <property type="molecule type" value="Genomic_DNA"/>
</dbReference>
<protein>
    <recommendedName>
        <fullName evidence="4">AA1-like domain-containing protein</fullName>
    </recommendedName>
</protein>
<sequence length="159" mass="16411">MKSILANTLLTAMAMSSAAAVLPRTTALSFIQIYDISAQVDTTANTGSMWLDLVDTNEHDAITACNVTWTPTTGLSAGTAVDCLAGQYALAFPDGLSTDITDFTFTVESTSANAIQEAGDVTLDAGASGSSWVCGGVEEGVGQTKCEYDGYIDVDVSST</sequence>
<keyword evidence="3" id="KW-1185">Reference proteome</keyword>
<feature type="chain" id="PRO_5016340962" description="AA1-like domain-containing protein" evidence="1">
    <location>
        <begin position="20"/>
        <end position="159"/>
    </location>
</feature>
<name>A0A319EG94_9EURO</name>
<evidence type="ECO:0008006" key="4">
    <source>
        <dbReference type="Google" id="ProtNLM"/>
    </source>
</evidence>
<accession>A0A319EG94</accession>
<evidence type="ECO:0000313" key="2">
    <source>
        <dbReference type="EMBL" id="PYH99818.1"/>
    </source>
</evidence>
<feature type="signal peptide" evidence="1">
    <location>
        <begin position="1"/>
        <end position="19"/>
    </location>
</feature>
<evidence type="ECO:0000313" key="3">
    <source>
        <dbReference type="Proteomes" id="UP000247810"/>
    </source>
</evidence>
<dbReference type="OrthoDB" id="10468336at2759"/>
<reference evidence="2 3" key="1">
    <citation type="submission" date="2018-02" db="EMBL/GenBank/DDBJ databases">
        <title>The genomes of Aspergillus section Nigri reveals drivers in fungal speciation.</title>
        <authorList>
            <consortium name="DOE Joint Genome Institute"/>
            <person name="Vesth T.C."/>
            <person name="Nybo J."/>
            <person name="Theobald S."/>
            <person name="Brandl J."/>
            <person name="Frisvad J.C."/>
            <person name="Nielsen K.F."/>
            <person name="Lyhne E.K."/>
            <person name="Kogle M.E."/>
            <person name="Kuo A."/>
            <person name="Riley R."/>
            <person name="Clum A."/>
            <person name="Nolan M."/>
            <person name="Lipzen A."/>
            <person name="Salamov A."/>
            <person name="Henrissat B."/>
            <person name="Wiebenga A."/>
            <person name="De vries R.P."/>
            <person name="Grigoriev I.V."/>
            <person name="Mortensen U.H."/>
            <person name="Andersen M.R."/>
            <person name="Baker S.E."/>
        </authorList>
    </citation>
    <scope>NUCLEOTIDE SEQUENCE [LARGE SCALE GENOMIC DNA]</scope>
    <source>
        <strain evidence="2 3">CBS 707.79</strain>
    </source>
</reference>